<dbReference type="GO" id="GO:0003887">
    <property type="term" value="F:DNA-directed DNA polymerase activity"/>
    <property type="evidence" value="ECO:0007669"/>
    <property type="project" value="UniProtKB-KW"/>
</dbReference>
<evidence type="ECO:0000256" key="3">
    <source>
        <dbReference type="ARBA" id="ARBA00012417"/>
    </source>
</evidence>
<dbReference type="InterPro" id="IPR004365">
    <property type="entry name" value="NA-bd_OB_tRNA"/>
</dbReference>
<evidence type="ECO:0000256" key="7">
    <source>
        <dbReference type="ARBA" id="ARBA00022705"/>
    </source>
</evidence>
<dbReference type="Pfam" id="PF02811">
    <property type="entry name" value="PHP"/>
    <property type="match status" value="1"/>
</dbReference>
<dbReference type="Gene3D" id="1.10.10.1600">
    <property type="entry name" value="Bacterial DNA polymerase III alpha subunit, thumb domain"/>
    <property type="match status" value="1"/>
</dbReference>
<keyword evidence="5" id="KW-0808">Transferase</keyword>
<dbReference type="InterPro" id="IPR004013">
    <property type="entry name" value="PHP_dom"/>
</dbReference>
<evidence type="ECO:0000313" key="13">
    <source>
        <dbReference type="EMBL" id="GGI65936.1"/>
    </source>
</evidence>
<dbReference type="SMART" id="SM00481">
    <property type="entry name" value="POLIIIAc"/>
    <property type="match status" value="1"/>
</dbReference>
<feature type="domain" description="Polymerase/histidinol phosphatase N-terminal" evidence="12">
    <location>
        <begin position="6"/>
        <end position="71"/>
    </location>
</feature>
<dbReference type="Pfam" id="PF17657">
    <property type="entry name" value="DNA_pol3_finger"/>
    <property type="match status" value="1"/>
</dbReference>
<dbReference type="GO" id="GO:0006260">
    <property type="term" value="P:DNA replication"/>
    <property type="evidence" value="ECO:0007669"/>
    <property type="project" value="UniProtKB-KW"/>
</dbReference>
<dbReference type="InterPro" id="IPR041931">
    <property type="entry name" value="DNA_pol3_alpha_thumb_dom"/>
</dbReference>
<dbReference type="Gene3D" id="1.10.150.870">
    <property type="match status" value="1"/>
</dbReference>
<keyword evidence="14" id="KW-1185">Reference proteome</keyword>
<evidence type="ECO:0000256" key="5">
    <source>
        <dbReference type="ARBA" id="ARBA00022679"/>
    </source>
</evidence>
<dbReference type="RefSeq" id="WP_188367770.1">
    <property type="nucleotide sequence ID" value="NZ_BMDT01000006.1"/>
</dbReference>
<evidence type="ECO:0000256" key="2">
    <source>
        <dbReference type="ARBA" id="ARBA00009496"/>
    </source>
</evidence>
<sequence>MNNPQLTTVTAFSLLQSIVKIPQYVKQAKALGYNQLGITDHGNLSGMLEFIEMCQKEHVKPIIGLNLTYYTAEDAQPSFVYLFAKTNEGLKQLMTLSSRHEIGERLKIEDFPKGEALFYLLPVQEEAFLTLDLTAIQCWKKQVGTESLYFGVPYQQGMTTEQYAQYFEQGLKPLAYHPVTSLVAEDSFAVRVAKHIKDGTKIEDLRTEIFDFDPENFLVSSAELEQWFIENKYEEALVNARYVADNCDARLPLHQKLLPQFPLENNTPDTYLKELCLEALEERVPNYPPVYKERLLYELSIIHQMGFDDYFLIVWDVMRFAHESQIVTGAGRGSAAGSLVAYVLSITDVDPIHYHLLFERFLNPERKTMPDIDLDFPDNRREELLNYVRHKYGQAHVAQIGTFGTMATKMVLRDVGRVFGISQSEGNRWSNAVPKTLGITLQQAYEQSKNLQTLVQTNERYQKMYQVARVLEGLPRHISTHAAGVVIADQNLIDLVPLQAGQAESWLTQFTMIDVERLGLLKMDFLGLRNLSIIDDTLKGIRALQREEINIKKLPLDDPATLALFQKGETAGIFQFESAGIRKVLQKVEPENIEEIAAVNALYRPGPMGNIDTYVRRKKGLEKIEYIDNSLAPILEVTKGVIIYEEQIMQIAQKMAGYTLGQADILRRGISKKNADILEAQRQSFIDGAQAKGHTLAKANEIYDYIEKFANYGFNRSHAFAYSFVAYQMAYLKVHYSGPFYKALFQSAQNQPIKIREYIHDAKKQKIQILPPSINQSNYGFRLHTVKEIRFGLSSIKGLRREFIQAILDERRENGYFSSFEQFLYRLNARNSKLLKEEYIKPLILVGAFDDLQSNRHLLYSQLEDKIQSMLFSGGSLELLSMFELKEREVEDYQLVERLAFEEEYLGVYLSGHPTRQFTKILKLKKIHSIAEMNENQWVTVLFYVKNIKEIRTKKGEAMAILEGDDESGTGSVTIFPENYRQLRKVIEQNKVLYIEGKAQKNRFNGQLQILPKLVKLAAEEEQSISDKTCYIKVLTEKNNAEVWQQFRALIQASPGKMPIVLYYVESGKKMLLDSENWLAEQSEVESALGLIFGKDNIVVR</sequence>
<keyword evidence="7" id="KW-0235">DNA replication</keyword>
<evidence type="ECO:0000256" key="1">
    <source>
        <dbReference type="ARBA" id="ARBA00004496"/>
    </source>
</evidence>
<reference evidence="13" key="1">
    <citation type="journal article" date="2014" name="Int. J. Syst. Evol. Microbiol.">
        <title>Complete genome sequence of Corynebacterium casei LMG S-19264T (=DSM 44701T), isolated from a smear-ripened cheese.</title>
        <authorList>
            <consortium name="US DOE Joint Genome Institute (JGI-PGF)"/>
            <person name="Walter F."/>
            <person name="Albersmeier A."/>
            <person name="Kalinowski J."/>
            <person name="Ruckert C."/>
        </authorList>
    </citation>
    <scope>NUCLEOTIDE SEQUENCE</scope>
    <source>
        <strain evidence="13">CCM 8433</strain>
    </source>
</reference>
<dbReference type="EMBL" id="BMDT01000006">
    <property type="protein sequence ID" value="GGI65936.1"/>
    <property type="molecule type" value="Genomic_DNA"/>
</dbReference>
<comment type="function">
    <text evidence="9">DNA polymerase III is a complex, multichain enzyme responsible for most of the replicative synthesis in bacteria. This DNA polymerase also exhibits 3' to 5' exonuclease activity. The alpha chain is the DNA polymerase.</text>
</comment>
<dbReference type="GO" id="GO:0003676">
    <property type="term" value="F:nucleic acid binding"/>
    <property type="evidence" value="ECO:0007669"/>
    <property type="project" value="InterPro"/>
</dbReference>
<keyword evidence="8 13" id="KW-0239">DNA-directed DNA polymerase</keyword>
<evidence type="ECO:0000313" key="14">
    <source>
        <dbReference type="Proteomes" id="UP000622610"/>
    </source>
</evidence>
<dbReference type="Proteomes" id="UP000622610">
    <property type="component" value="Unassembled WGS sequence"/>
</dbReference>
<dbReference type="GO" id="GO:0005737">
    <property type="term" value="C:cytoplasm"/>
    <property type="evidence" value="ECO:0007669"/>
    <property type="project" value="UniProtKB-SubCell"/>
</dbReference>
<dbReference type="GO" id="GO:0008408">
    <property type="term" value="F:3'-5' exonuclease activity"/>
    <property type="evidence" value="ECO:0007669"/>
    <property type="project" value="InterPro"/>
</dbReference>
<dbReference type="Pfam" id="PF14579">
    <property type="entry name" value="HHH_6"/>
    <property type="match status" value="1"/>
</dbReference>
<dbReference type="AlphaFoldDB" id="A0A917JHV8"/>
<dbReference type="InterPro" id="IPR003141">
    <property type="entry name" value="Pol/His_phosphatase_N"/>
</dbReference>
<dbReference type="InterPro" id="IPR004805">
    <property type="entry name" value="DnaE2/DnaE/PolC"/>
</dbReference>
<dbReference type="NCBIfam" id="TIGR00594">
    <property type="entry name" value="polc"/>
    <property type="match status" value="1"/>
</dbReference>
<dbReference type="Gene3D" id="3.20.20.140">
    <property type="entry name" value="Metal-dependent hydrolases"/>
    <property type="match status" value="1"/>
</dbReference>
<dbReference type="EC" id="2.7.7.7" evidence="3"/>
<name>A0A917JHV8_9ENTE</name>
<comment type="catalytic activity">
    <reaction evidence="11">
        <text>DNA(n) + a 2'-deoxyribonucleoside 5'-triphosphate = DNA(n+1) + diphosphate</text>
        <dbReference type="Rhea" id="RHEA:22508"/>
        <dbReference type="Rhea" id="RHEA-COMP:17339"/>
        <dbReference type="Rhea" id="RHEA-COMP:17340"/>
        <dbReference type="ChEBI" id="CHEBI:33019"/>
        <dbReference type="ChEBI" id="CHEBI:61560"/>
        <dbReference type="ChEBI" id="CHEBI:173112"/>
        <dbReference type="EC" id="2.7.7.7"/>
    </reaction>
</comment>
<organism evidence="13 14">
    <name type="scientific">Enterococcus alcedinis</name>
    <dbReference type="NCBI Taxonomy" id="1274384"/>
    <lineage>
        <taxon>Bacteria</taxon>
        <taxon>Bacillati</taxon>
        <taxon>Bacillota</taxon>
        <taxon>Bacilli</taxon>
        <taxon>Lactobacillales</taxon>
        <taxon>Enterococcaceae</taxon>
        <taxon>Enterococcus</taxon>
    </lineage>
</organism>
<dbReference type="CDD" id="cd04485">
    <property type="entry name" value="DnaE_OBF"/>
    <property type="match status" value="1"/>
</dbReference>
<dbReference type="Pfam" id="PF01336">
    <property type="entry name" value="tRNA_anti-codon"/>
    <property type="match status" value="1"/>
</dbReference>
<dbReference type="SUPFAM" id="SSF89550">
    <property type="entry name" value="PHP domain-like"/>
    <property type="match status" value="1"/>
</dbReference>
<comment type="caution">
    <text evidence="13">The sequence shown here is derived from an EMBL/GenBank/DDBJ whole genome shotgun (WGS) entry which is preliminary data.</text>
</comment>
<comment type="similarity">
    <text evidence="2">Belongs to the DNA polymerase type-C family. DnaE subfamily.</text>
</comment>
<proteinExistence type="inferred from homology"/>
<evidence type="ECO:0000259" key="12">
    <source>
        <dbReference type="SMART" id="SM00481"/>
    </source>
</evidence>
<evidence type="ECO:0000256" key="6">
    <source>
        <dbReference type="ARBA" id="ARBA00022695"/>
    </source>
</evidence>
<dbReference type="InterPro" id="IPR016195">
    <property type="entry name" value="Pol/histidinol_Pase-like"/>
</dbReference>
<accession>A0A917JHV8</accession>
<gene>
    <name evidence="13" type="primary">dnaE</name>
    <name evidence="13" type="ORF">GCM10011482_15900</name>
</gene>
<dbReference type="Gene3D" id="2.40.50.140">
    <property type="entry name" value="Nucleic acid-binding proteins"/>
    <property type="match status" value="1"/>
</dbReference>
<dbReference type="InterPro" id="IPR040982">
    <property type="entry name" value="DNA_pol3_finger"/>
</dbReference>
<reference evidence="13" key="2">
    <citation type="submission" date="2020-09" db="EMBL/GenBank/DDBJ databases">
        <authorList>
            <person name="Sun Q."/>
            <person name="Sedlacek I."/>
        </authorList>
    </citation>
    <scope>NUCLEOTIDE SEQUENCE</scope>
    <source>
        <strain evidence="13">CCM 8433</strain>
    </source>
</reference>
<dbReference type="Pfam" id="PF07733">
    <property type="entry name" value="DNA_pol3_alpha"/>
    <property type="match status" value="1"/>
</dbReference>
<dbReference type="InterPro" id="IPR012340">
    <property type="entry name" value="NA-bd_OB-fold"/>
</dbReference>
<evidence type="ECO:0000256" key="8">
    <source>
        <dbReference type="ARBA" id="ARBA00022932"/>
    </source>
</evidence>
<evidence type="ECO:0000256" key="10">
    <source>
        <dbReference type="ARBA" id="ARBA00026073"/>
    </source>
</evidence>
<comment type="subunit">
    <text evidence="10">DNA polymerase III contains a core (composed of alpha, epsilon and theta chains) that associates with a tau subunit. This core dimerizes to form the POLIII' complex. PolIII' associates with the gamma complex (composed of gamma, delta, delta', psi and chi chains) and with the beta chain to form the complete DNA polymerase III complex.</text>
</comment>
<keyword evidence="6" id="KW-0548">Nucleotidyltransferase</keyword>
<dbReference type="InterPro" id="IPR029460">
    <property type="entry name" value="DNAPol_HHH"/>
</dbReference>
<dbReference type="CDD" id="cd07431">
    <property type="entry name" value="PHP_PolIIIA"/>
    <property type="match status" value="1"/>
</dbReference>
<comment type="subcellular location">
    <subcellularLocation>
        <location evidence="1">Cytoplasm</location>
    </subcellularLocation>
</comment>
<dbReference type="PANTHER" id="PTHR32294:SF0">
    <property type="entry name" value="DNA POLYMERASE III SUBUNIT ALPHA"/>
    <property type="match status" value="1"/>
</dbReference>
<dbReference type="InterPro" id="IPR011708">
    <property type="entry name" value="DNA_pol3_alpha_NTPase_dom"/>
</dbReference>
<evidence type="ECO:0000256" key="9">
    <source>
        <dbReference type="ARBA" id="ARBA00025611"/>
    </source>
</evidence>
<evidence type="ECO:0000256" key="11">
    <source>
        <dbReference type="ARBA" id="ARBA00049244"/>
    </source>
</evidence>
<evidence type="ECO:0000256" key="4">
    <source>
        <dbReference type="ARBA" id="ARBA00019114"/>
    </source>
</evidence>
<dbReference type="PANTHER" id="PTHR32294">
    <property type="entry name" value="DNA POLYMERASE III SUBUNIT ALPHA"/>
    <property type="match status" value="1"/>
</dbReference>
<protein>
    <recommendedName>
        <fullName evidence="4">DNA polymerase III subunit alpha</fullName>
        <ecNumber evidence="3">2.7.7.7</ecNumber>
    </recommendedName>
</protein>